<keyword evidence="3" id="KW-0808">Transferase</keyword>
<feature type="domain" description="Glycosyltransferase subfamily 4-like N-terminal" evidence="2">
    <location>
        <begin position="15"/>
        <end position="165"/>
    </location>
</feature>
<protein>
    <submittedName>
        <fullName evidence="3">Glycosyltransferase involved in cell wall bisynthesis</fullName>
    </submittedName>
</protein>
<dbReference type="EMBL" id="FNKX01000002">
    <property type="protein sequence ID" value="SDR44124.1"/>
    <property type="molecule type" value="Genomic_DNA"/>
</dbReference>
<gene>
    <name evidence="3" type="ORF">SAMN05445850_4041</name>
</gene>
<dbReference type="GO" id="GO:0016757">
    <property type="term" value="F:glycosyltransferase activity"/>
    <property type="evidence" value="ECO:0007669"/>
    <property type="project" value="InterPro"/>
</dbReference>
<dbReference type="RefSeq" id="WP_208524319.1">
    <property type="nucleotide sequence ID" value="NZ_FNKX01000002.1"/>
</dbReference>
<proteinExistence type="predicted"/>
<dbReference type="PANTHER" id="PTHR12526:SF637">
    <property type="entry name" value="GLYCOSYLTRANSFERASE EPSF-RELATED"/>
    <property type="match status" value="1"/>
</dbReference>
<evidence type="ECO:0000313" key="4">
    <source>
        <dbReference type="Proteomes" id="UP000199365"/>
    </source>
</evidence>
<evidence type="ECO:0000313" key="3">
    <source>
        <dbReference type="EMBL" id="SDR44124.1"/>
    </source>
</evidence>
<dbReference type="Gene3D" id="3.40.50.2000">
    <property type="entry name" value="Glycogen Phosphorylase B"/>
    <property type="match status" value="2"/>
</dbReference>
<dbReference type="InterPro" id="IPR028098">
    <property type="entry name" value="Glyco_trans_4-like_N"/>
</dbReference>
<dbReference type="Pfam" id="PF00534">
    <property type="entry name" value="Glycos_transf_1"/>
    <property type="match status" value="1"/>
</dbReference>
<dbReference type="InterPro" id="IPR001296">
    <property type="entry name" value="Glyco_trans_1"/>
</dbReference>
<dbReference type="Pfam" id="PF13579">
    <property type="entry name" value="Glyco_trans_4_4"/>
    <property type="match status" value="1"/>
</dbReference>
<dbReference type="PANTHER" id="PTHR12526">
    <property type="entry name" value="GLYCOSYLTRANSFERASE"/>
    <property type="match status" value="1"/>
</dbReference>
<dbReference type="AlphaFoldDB" id="A0A1H1J2B0"/>
<feature type="domain" description="Glycosyl transferase family 1" evidence="1">
    <location>
        <begin position="196"/>
        <end position="340"/>
    </location>
</feature>
<accession>A0A1H1J2B0</accession>
<sequence>MRTLHIISSIERRYGGPAEALKRLATELRLSGHTIDIVCLDSSIDADKSDDNAFDLVVRLGHHAGKYALNFRLVGWLTQHANRYDAIIVDGIWQFHSAAAVLSLLPQKIPYFVMPHGMLDPWFNIGRPLKHAKKLVYWIFVERHVISNAKGVLFTTDSERELARLAFPLYRAKELMMMIGTAPPPSTETLDVAQRHSLATPGKIILFLGRIHEKKGCDLLIQSFHDLQNLSTDYRLVVAGPDDHGLGVRLRREAVRLGIADRVSWPGMVTGAHKWSLLRAADVMVLPSHQENFGVVVAEALACGVPVLLTDKVGIWQEVVADGAGFVDDDTREGITRLLTQWAMLSDDEKVAMQCSAKQCFNNRFHISRVAQNYIALMSKQVA</sequence>
<dbReference type="Proteomes" id="UP000199365">
    <property type="component" value="Unassembled WGS sequence"/>
</dbReference>
<reference evidence="4" key="1">
    <citation type="submission" date="2016-10" db="EMBL/GenBank/DDBJ databases">
        <authorList>
            <person name="Varghese N."/>
            <person name="Submissions S."/>
        </authorList>
    </citation>
    <scope>NUCLEOTIDE SEQUENCE [LARGE SCALE GENOMIC DNA]</scope>
    <source>
        <strain evidence="4">DUS833</strain>
    </source>
</reference>
<organism evidence="3 4">
    <name type="scientific">Paraburkholderia tuberum</name>
    <dbReference type="NCBI Taxonomy" id="157910"/>
    <lineage>
        <taxon>Bacteria</taxon>
        <taxon>Pseudomonadati</taxon>
        <taxon>Pseudomonadota</taxon>
        <taxon>Betaproteobacteria</taxon>
        <taxon>Burkholderiales</taxon>
        <taxon>Burkholderiaceae</taxon>
        <taxon>Paraburkholderia</taxon>
    </lineage>
</organism>
<name>A0A1H1J2B0_9BURK</name>
<evidence type="ECO:0000259" key="1">
    <source>
        <dbReference type="Pfam" id="PF00534"/>
    </source>
</evidence>
<dbReference type="SUPFAM" id="SSF53756">
    <property type="entry name" value="UDP-Glycosyltransferase/glycogen phosphorylase"/>
    <property type="match status" value="1"/>
</dbReference>
<evidence type="ECO:0000259" key="2">
    <source>
        <dbReference type="Pfam" id="PF13579"/>
    </source>
</evidence>
<keyword evidence="4" id="KW-1185">Reference proteome</keyword>
<dbReference type="STRING" id="157910.SAMN05445850_4041"/>